<feature type="transmembrane region" description="Helical" evidence="14">
    <location>
        <begin position="236"/>
        <end position="256"/>
    </location>
</feature>
<dbReference type="PANTHER" id="PTHR26451">
    <property type="entry name" value="G_PROTEIN_RECEP_F1_2 DOMAIN-CONTAINING PROTEIN"/>
    <property type="match status" value="1"/>
</dbReference>
<evidence type="ECO:0000256" key="10">
    <source>
        <dbReference type="ARBA" id="ARBA00023170"/>
    </source>
</evidence>
<feature type="domain" description="G-protein coupled receptors family 1 profile" evidence="15">
    <location>
        <begin position="39"/>
        <end position="286"/>
    </location>
</feature>
<evidence type="ECO:0000256" key="2">
    <source>
        <dbReference type="ARBA" id="ARBA00022475"/>
    </source>
</evidence>
<dbReference type="Proteomes" id="UP000515145">
    <property type="component" value="Chromosome 21"/>
</dbReference>
<dbReference type="InterPro" id="IPR052921">
    <property type="entry name" value="GPCR1_Superfamily_Member"/>
</dbReference>
<dbReference type="GO" id="GO:0005549">
    <property type="term" value="F:odorant binding"/>
    <property type="evidence" value="ECO:0007669"/>
    <property type="project" value="TreeGrafter"/>
</dbReference>
<dbReference type="InterPro" id="IPR000725">
    <property type="entry name" value="Olfact_rcpt"/>
</dbReference>
<dbReference type="PROSITE" id="PS50262">
    <property type="entry name" value="G_PROTEIN_RECEP_F1_2"/>
    <property type="match status" value="1"/>
</dbReference>
<evidence type="ECO:0000256" key="11">
    <source>
        <dbReference type="ARBA" id="ARBA00023180"/>
    </source>
</evidence>
<comment type="subcellular location">
    <subcellularLocation>
        <location evidence="1 14">Cell membrane</location>
        <topology evidence="1 14">Multi-pass membrane protein</topology>
    </subcellularLocation>
</comment>
<dbReference type="InterPro" id="IPR017452">
    <property type="entry name" value="GPCR_Rhodpsn_7TM"/>
</dbReference>
<dbReference type="OrthoDB" id="10017003at2759"/>
<feature type="transmembrane region" description="Helical" evidence="14">
    <location>
        <begin position="23"/>
        <end position="49"/>
    </location>
</feature>
<evidence type="ECO:0000259" key="15">
    <source>
        <dbReference type="PROSITE" id="PS50262"/>
    </source>
</evidence>
<protein>
    <recommendedName>
        <fullName evidence="14">Olfactory receptor</fullName>
    </recommendedName>
</protein>
<dbReference type="PRINTS" id="PR00237">
    <property type="entry name" value="GPCRRHODOPSN"/>
</dbReference>
<evidence type="ECO:0000256" key="4">
    <source>
        <dbReference type="ARBA" id="ARBA00022692"/>
    </source>
</evidence>
<feature type="transmembrane region" description="Helical" evidence="14">
    <location>
        <begin position="56"/>
        <end position="76"/>
    </location>
</feature>
<dbReference type="RefSeq" id="XP_028249937.1">
    <property type="nucleotide sequence ID" value="XM_028394136.1"/>
</dbReference>
<reference evidence="17" key="1">
    <citation type="submission" date="2025-08" db="UniProtKB">
        <authorList>
            <consortium name="RefSeq"/>
        </authorList>
    </citation>
    <scope>IDENTIFICATION</scope>
</reference>
<dbReference type="PROSITE" id="PS00237">
    <property type="entry name" value="G_PROTEIN_RECEP_F1_1"/>
    <property type="match status" value="1"/>
</dbReference>
<keyword evidence="2 14" id="KW-1003">Cell membrane</keyword>
<evidence type="ECO:0000256" key="1">
    <source>
        <dbReference type="ARBA" id="ARBA00004651"/>
    </source>
</evidence>
<keyword evidence="8 14" id="KW-0472">Membrane</keyword>
<dbReference type="InterPro" id="IPR000276">
    <property type="entry name" value="GPCR_Rhodpsn"/>
</dbReference>
<dbReference type="Pfam" id="PF13853">
    <property type="entry name" value="7tm_4"/>
    <property type="match status" value="1"/>
</dbReference>
<evidence type="ECO:0000313" key="17">
    <source>
        <dbReference type="RefSeq" id="XP_028249937.1"/>
    </source>
</evidence>
<dbReference type="GO" id="GO:0004984">
    <property type="term" value="F:olfactory receptor activity"/>
    <property type="evidence" value="ECO:0007669"/>
    <property type="project" value="InterPro"/>
</dbReference>
<gene>
    <name evidence="17" type="primary">LOC114426618</name>
</gene>
<evidence type="ECO:0000256" key="5">
    <source>
        <dbReference type="ARBA" id="ARBA00022725"/>
    </source>
</evidence>
<dbReference type="PRINTS" id="PR00245">
    <property type="entry name" value="OLFACTORYR"/>
</dbReference>
<evidence type="ECO:0000313" key="16">
    <source>
        <dbReference type="Proteomes" id="UP000515145"/>
    </source>
</evidence>
<keyword evidence="5 14" id="KW-0552">Olfaction</keyword>
<keyword evidence="4 13" id="KW-0812">Transmembrane</keyword>
<keyword evidence="12 13" id="KW-0807">Transducer</keyword>
<evidence type="ECO:0000256" key="9">
    <source>
        <dbReference type="ARBA" id="ARBA00023157"/>
    </source>
</evidence>
<accession>A0A6P7HHD7</accession>
<dbReference type="GO" id="GO:0004930">
    <property type="term" value="F:G protein-coupled receptor activity"/>
    <property type="evidence" value="ECO:0007669"/>
    <property type="project" value="UniProtKB-KW"/>
</dbReference>
<keyword evidence="6 14" id="KW-1133">Transmembrane helix</keyword>
<feature type="transmembrane region" description="Helical" evidence="14">
    <location>
        <begin position="96"/>
        <end position="118"/>
    </location>
</feature>
<dbReference type="FunFam" id="1.20.1070.10:FF:000024">
    <property type="entry name" value="Olfactory receptor"/>
    <property type="match status" value="1"/>
</dbReference>
<dbReference type="AlphaFoldDB" id="A0A6P7HHD7"/>
<evidence type="ECO:0000256" key="7">
    <source>
        <dbReference type="ARBA" id="ARBA00023040"/>
    </source>
</evidence>
<evidence type="ECO:0000256" key="12">
    <source>
        <dbReference type="ARBA" id="ARBA00023224"/>
    </source>
</evidence>
<name>A0A6P7HHD7_9TELE</name>
<sequence length="303" mass="35227">MDKKLNETYITLGGYVEVSKYRYLYFMIMFTAYVLTLCSNCTIVCLIVIHKNLHEPMYVFIAALLINSVLSSTLIYPKLLLDFLSEIQVISYSACVFQWFAYYCLSGSEFMLLSAMAYDRYVSICKPLQYPVIMRKTNVNILLILAWFVPFCHTVVPPLITINKTICNFTLKGILCNSTIQKLYCVASIFLNIYGLIIFVNLAILPLLFILFTYIKILVIVYRHREVRRKAAQTCLPHLIVLINFFCLIAVDVLLLRLETEFPTIVRFVMTLQMILYHPLINPIIYGLKMKKINKHLLRLFSK</sequence>
<evidence type="ECO:0000256" key="6">
    <source>
        <dbReference type="ARBA" id="ARBA00022989"/>
    </source>
</evidence>
<proteinExistence type="inferred from homology"/>
<keyword evidence="9" id="KW-1015">Disulfide bond</keyword>
<dbReference type="SUPFAM" id="SSF81321">
    <property type="entry name" value="Family A G protein-coupled receptor-like"/>
    <property type="match status" value="1"/>
</dbReference>
<feature type="transmembrane region" description="Helical" evidence="14">
    <location>
        <begin position="139"/>
        <end position="160"/>
    </location>
</feature>
<keyword evidence="10 13" id="KW-0675">Receptor</keyword>
<dbReference type="InParanoid" id="A0A6P7HHD7"/>
<evidence type="ECO:0000256" key="13">
    <source>
        <dbReference type="RuleBase" id="RU000688"/>
    </source>
</evidence>
<keyword evidence="7 13" id="KW-0297">G-protein coupled receptor</keyword>
<evidence type="ECO:0000256" key="8">
    <source>
        <dbReference type="ARBA" id="ARBA00023136"/>
    </source>
</evidence>
<dbReference type="Gene3D" id="1.20.1070.10">
    <property type="entry name" value="Rhodopsin 7-helix transmembrane proteins"/>
    <property type="match status" value="1"/>
</dbReference>
<dbReference type="GeneID" id="114426618"/>
<keyword evidence="11" id="KW-0325">Glycoprotein</keyword>
<organism evidence="16 17">
    <name type="scientific">Parambassis ranga</name>
    <name type="common">Indian glassy fish</name>
    <dbReference type="NCBI Taxonomy" id="210632"/>
    <lineage>
        <taxon>Eukaryota</taxon>
        <taxon>Metazoa</taxon>
        <taxon>Chordata</taxon>
        <taxon>Craniata</taxon>
        <taxon>Vertebrata</taxon>
        <taxon>Euteleostomi</taxon>
        <taxon>Actinopterygii</taxon>
        <taxon>Neopterygii</taxon>
        <taxon>Teleostei</taxon>
        <taxon>Neoteleostei</taxon>
        <taxon>Acanthomorphata</taxon>
        <taxon>Ovalentaria</taxon>
        <taxon>Ambassidae</taxon>
        <taxon>Parambassis</taxon>
    </lineage>
</organism>
<dbReference type="PANTHER" id="PTHR26451:SF847">
    <property type="entry name" value="ODORANT RECEPTOR-RELATED"/>
    <property type="match status" value="1"/>
</dbReference>
<comment type="similarity">
    <text evidence="13">Belongs to the G-protein coupled receptor 1 family.</text>
</comment>
<feature type="transmembrane region" description="Helical" evidence="14">
    <location>
        <begin position="193"/>
        <end position="215"/>
    </location>
</feature>
<dbReference type="GO" id="GO:0005886">
    <property type="term" value="C:plasma membrane"/>
    <property type="evidence" value="ECO:0007669"/>
    <property type="project" value="UniProtKB-SubCell"/>
</dbReference>
<evidence type="ECO:0000256" key="3">
    <source>
        <dbReference type="ARBA" id="ARBA00022606"/>
    </source>
</evidence>
<keyword evidence="3 14" id="KW-0716">Sensory transduction</keyword>
<feature type="transmembrane region" description="Helical" evidence="14">
    <location>
        <begin position="268"/>
        <end position="288"/>
    </location>
</feature>
<evidence type="ECO:0000256" key="14">
    <source>
        <dbReference type="RuleBase" id="RU363047"/>
    </source>
</evidence>
<keyword evidence="16" id="KW-1185">Reference proteome</keyword>